<evidence type="ECO:0000313" key="2">
    <source>
        <dbReference type="EMBL" id="KAK9096941.1"/>
    </source>
</evidence>
<organism evidence="2 3">
    <name type="scientific">Stephania japonica</name>
    <dbReference type="NCBI Taxonomy" id="461633"/>
    <lineage>
        <taxon>Eukaryota</taxon>
        <taxon>Viridiplantae</taxon>
        <taxon>Streptophyta</taxon>
        <taxon>Embryophyta</taxon>
        <taxon>Tracheophyta</taxon>
        <taxon>Spermatophyta</taxon>
        <taxon>Magnoliopsida</taxon>
        <taxon>Ranunculales</taxon>
        <taxon>Menispermaceae</taxon>
        <taxon>Menispermoideae</taxon>
        <taxon>Cissampelideae</taxon>
        <taxon>Stephania</taxon>
    </lineage>
</organism>
<keyword evidence="3" id="KW-1185">Reference proteome</keyword>
<accession>A0AAP0EPE2</accession>
<proteinExistence type="predicted"/>
<dbReference type="Proteomes" id="UP001417504">
    <property type="component" value="Unassembled WGS sequence"/>
</dbReference>
<sequence>MRCYNLFMLDYVTHTLGLSIFFFSNLYALLRGKTFNACNMVLLEGTRQFIKHMLCLPPPSMFVLPSQPNSLTYRKVRQEISLRSS</sequence>
<evidence type="ECO:0000313" key="3">
    <source>
        <dbReference type="Proteomes" id="UP001417504"/>
    </source>
</evidence>
<name>A0AAP0EPE2_9MAGN</name>
<reference evidence="2 3" key="1">
    <citation type="submission" date="2024-01" db="EMBL/GenBank/DDBJ databases">
        <title>Genome assemblies of Stephania.</title>
        <authorList>
            <person name="Yang L."/>
        </authorList>
    </citation>
    <scope>NUCLEOTIDE SEQUENCE [LARGE SCALE GENOMIC DNA]</scope>
    <source>
        <strain evidence="2">QJT</strain>
        <tissue evidence="2">Leaf</tissue>
    </source>
</reference>
<dbReference type="EMBL" id="JBBNAE010000009">
    <property type="protein sequence ID" value="KAK9096941.1"/>
    <property type="molecule type" value="Genomic_DNA"/>
</dbReference>
<keyword evidence="1" id="KW-0472">Membrane</keyword>
<protein>
    <submittedName>
        <fullName evidence="2">Uncharacterized protein</fullName>
    </submittedName>
</protein>
<dbReference type="AlphaFoldDB" id="A0AAP0EPE2"/>
<comment type="caution">
    <text evidence="2">The sequence shown here is derived from an EMBL/GenBank/DDBJ whole genome shotgun (WGS) entry which is preliminary data.</text>
</comment>
<feature type="transmembrane region" description="Helical" evidence="1">
    <location>
        <begin position="12"/>
        <end position="30"/>
    </location>
</feature>
<evidence type="ECO:0000256" key="1">
    <source>
        <dbReference type="SAM" id="Phobius"/>
    </source>
</evidence>
<keyword evidence="1" id="KW-1133">Transmembrane helix</keyword>
<gene>
    <name evidence="2" type="ORF">Sjap_022438</name>
</gene>
<keyword evidence="1" id="KW-0812">Transmembrane</keyword>